<dbReference type="EMBL" id="JBHULB010000007">
    <property type="protein sequence ID" value="MFD2586464.1"/>
    <property type="molecule type" value="Genomic_DNA"/>
</dbReference>
<gene>
    <name evidence="1" type="ORF">ACFSQJ_05960</name>
</gene>
<accession>A0ABW5MXU2</accession>
<comment type="caution">
    <text evidence="1">The sequence shown here is derived from an EMBL/GenBank/DDBJ whole genome shotgun (WGS) entry which is preliminary data.</text>
</comment>
<proteinExistence type="predicted"/>
<dbReference type="SUPFAM" id="SSF51126">
    <property type="entry name" value="Pectin lyase-like"/>
    <property type="match status" value="1"/>
</dbReference>
<evidence type="ECO:0000313" key="2">
    <source>
        <dbReference type="Proteomes" id="UP001597526"/>
    </source>
</evidence>
<dbReference type="InterPro" id="IPR011050">
    <property type="entry name" value="Pectin_lyase_fold/virulence"/>
</dbReference>
<dbReference type="Proteomes" id="UP001597526">
    <property type="component" value="Unassembled WGS sequence"/>
</dbReference>
<name>A0ABW5MXU2_9FLAO</name>
<organism evidence="1 2">
    <name type="scientific">Croceitalea marina</name>
    <dbReference type="NCBI Taxonomy" id="1775166"/>
    <lineage>
        <taxon>Bacteria</taxon>
        <taxon>Pseudomonadati</taxon>
        <taxon>Bacteroidota</taxon>
        <taxon>Flavobacteriia</taxon>
        <taxon>Flavobacteriales</taxon>
        <taxon>Flavobacteriaceae</taxon>
        <taxon>Croceitalea</taxon>
    </lineage>
</organism>
<evidence type="ECO:0000313" key="1">
    <source>
        <dbReference type="EMBL" id="MFD2586464.1"/>
    </source>
</evidence>
<keyword evidence="2" id="KW-1185">Reference proteome</keyword>
<dbReference type="PANTHER" id="PTHR41339">
    <property type="entry name" value="LIPL48"/>
    <property type="match status" value="1"/>
</dbReference>
<dbReference type="PANTHER" id="PTHR41339:SF1">
    <property type="entry name" value="SECRETED PROTEIN"/>
    <property type="match status" value="1"/>
</dbReference>
<dbReference type="RefSeq" id="WP_377766041.1">
    <property type="nucleotide sequence ID" value="NZ_JBHULB010000007.1"/>
</dbReference>
<dbReference type="PROSITE" id="PS51257">
    <property type="entry name" value="PROKAR_LIPOPROTEIN"/>
    <property type="match status" value="1"/>
</dbReference>
<protein>
    <submittedName>
        <fullName evidence="1">Multidrug transporter</fullName>
    </submittedName>
</protein>
<reference evidence="2" key="1">
    <citation type="journal article" date="2019" name="Int. J. Syst. Evol. Microbiol.">
        <title>The Global Catalogue of Microorganisms (GCM) 10K type strain sequencing project: providing services to taxonomists for standard genome sequencing and annotation.</title>
        <authorList>
            <consortium name="The Broad Institute Genomics Platform"/>
            <consortium name="The Broad Institute Genome Sequencing Center for Infectious Disease"/>
            <person name="Wu L."/>
            <person name="Ma J."/>
        </authorList>
    </citation>
    <scope>NUCLEOTIDE SEQUENCE [LARGE SCALE GENOMIC DNA]</scope>
    <source>
        <strain evidence="2">KCTC 52368</strain>
    </source>
</reference>
<sequence length="397" mass="40933">MRNKFLVFGIALAVFASCERDDTSDIVINDNSVTTVNNNQGTTTEEDTVVLTPASGSITEDTTLEADVEYMLTGATIVASGVTLTIEPGTIIKAEAGPNVYLAIEQGAQIMAEGTASNPIIFTSNSTAPSAGDWGGIILLGRAPVNSVTGTSTATSEIGNLPYGGNVADDNSGILRYVRVQYSGGAADGQSENNGFSFYGVGNGTTIEYIQAFEGADDGVEFFGGTVNANFVAVVNAQDDSIDWTEGYNGTITNAYVLQGNGIGDEAFECDGFNTDFTNASGSFSNPTVTNVTIKSESGSNDSTRGFLLRAGTQGTFTNILIEGKNTGISVDDDEASTPTSQEIGSNLTFTDVTFTDVVSNTSIDGTATEGDLVTGIGNGTGTDVASWGAGWTVGIN</sequence>